<dbReference type="AlphaFoldDB" id="A0A7M5WM39"/>
<keyword evidence="4" id="KW-1185">Reference proteome</keyword>
<evidence type="ECO:0000313" key="3">
    <source>
        <dbReference type="EnsemblMetazoa" id="CLYHEMP010758.1"/>
    </source>
</evidence>
<sequence length="463" mass="50836">MESCGCLSSIARSLCGTKSTQRARYNEQEYTIEFENLIEEEDFYQPSQRIVSDVEKDLLKKGKFNELLAHQEMIGRQQEDILEQQEEDARLEDEAYIEAKREAARASKSKKPLDKNALMKLRMNNSVEFSKWLAEEQIDVTSPNLDVEDFDAFLETVKAKSAKKNAHSLDNESDHEHFEKTLQHSVQATILAGDALNALQPVELHAVTSTAATTYDISSTINYTRNTTTTTSRPFTPDFSSITSGGSSLTNTPLKHDDTEQDFFNVSSIKTDASFSSALSSVQSEAEATPTNKSDSTFIVADKTPVHNQIDLTTTPKTAVIDATPITTKAMINTPQSTKTSLNPTPQSTLSNTSKSPSTSANQTPKALDSHQTRTIETPKTNGTIDAGSSMDSSYNSPVASFKMVNNTNSTSKSKTNSNNTPSRAFDNSAFMEDFNTADSLSDDDDDFGDFDTADGGFEELLT</sequence>
<dbReference type="GeneID" id="136821375"/>
<protein>
    <submittedName>
        <fullName evidence="3">Uncharacterized protein</fullName>
    </submittedName>
</protein>
<dbReference type="InterPro" id="IPR031483">
    <property type="entry name" value="AP1AR"/>
</dbReference>
<feature type="region of interest" description="Disordered" evidence="2">
    <location>
        <begin position="331"/>
        <end position="394"/>
    </location>
</feature>
<evidence type="ECO:0000256" key="1">
    <source>
        <dbReference type="SAM" id="Coils"/>
    </source>
</evidence>
<dbReference type="PANTHER" id="PTHR34529">
    <property type="entry name" value="AP-1 COMPLEX-ASSOCIATED REGULATORY PROTEIN"/>
    <property type="match status" value="1"/>
</dbReference>
<evidence type="ECO:0000256" key="2">
    <source>
        <dbReference type="SAM" id="MobiDB-lite"/>
    </source>
</evidence>
<dbReference type="RefSeq" id="XP_066933712.1">
    <property type="nucleotide sequence ID" value="XM_067077611.1"/>
</dbReference>
<evidence type="ECO:0000313" key="4">
    <source>
        <dbReference type="Proteomes" id="UP000594262"/>
    </source>
</evidence>
<dbReference type="OrthoDB" id="10069720at2759"/>
<dbReference type="Pfam" id="PF15745">
    <property type="entry name" value="AP1AR"/>
    <property type="match status" value="1"/>
</dbReference>
<reference evidence="3" key="1">
    <citation type="submission" date="2021-01" db="UniProtKB">
        <authorList>
            <consortium name="EnsemblMetazoa"/>
        </authorList>
    </citation>
    <scope>IDENTIFICATION</scope>
</reference>
<feature type="compositionally biased region" description="Low complexity" evidence="2">
    <location>
        <begin position="406"/>
        <end position="421"/>
    </location>
</feature>
<keyword evidence="1" id="KW-0175">Coiled coil</keyword>
<accession>A0A7M5WM39</accession>
<feature type="compositionally biased region" description="Acidic residues" evidence="2">
    <location>
        <begin position="441"/>
        <end position="453"/>
    </location>
</feature>
<feature type="compositionally biased region" description="Polar residues" evidence="2">
    <location>
        <begin position="375"/>
        <end position="384"/>
    </location>
</feature>
<feature type="region of interest" description="Disordered" evidence="2">
    <location>
        <begin position="406"/>
        <end position="463"/>
    </location>
</feature>
<dbReference type="GO" id="GO:0035650">
    <property type="term" value="F:AP-1 adaptor complex binding"/>
    <property type="evidence" value="ECO:0007669"/>
    <property type="project" value="InterPro"/>
</dbReference>
<dbReference type="Proteomes" id="UP000594262">
    <property type="component" value="Unplaced"/>
</dbReference>
<dbReference type="GO" id="GO:2000146">
    <property type="term" value="P:negative regulation of cell motility"/>
    <property type="evidence" value="ECO:0007669"/>
    <property type="project" value="InterPro"/>
</dbReference>
<dbReference type="PANTHER" id="PTHR34529:SF1">
    <property type="entry name" value="AP-1 COMPLEX-ASSOCIATED REGULATORY PROTEIN"/>
    <property type="match status" value="1"/>
</dbReference>
<name>A0A7M5WM39_9CNID</name>
<proteinExistence type="predicted"/>
<dbReference type="GO" id="GO:0005829">
    <property type="term" value="C:cytosol"/>
    <property type="evidence" value="ECO:0007669"/>
    <property type="project" value="GOC"/>
</dbReference>
<feature type="compositionally biased region" description="Low complexity" evidence="2">
    <location>
        <begin position="227"/>
        <end position="241"/>
    </location>
</feature>
<dbReference type="EnsemblMetazoa" id="CLYHEMT010758.1">
    <property type="protein sequence ID" value="CLYHEMP010758.1"/>
    <property type="gene ID" value="CLYHEMG010758"/>
</dbReference>
<dbReference type="GO" id="GO:1900025">
    <property type="term" value="P:negative regulation of substrate adhesion-dependent cell spreading"/>
    <property type="evidence" value="ECO:0007669"/>
    <property type="project" value="InterPro"/>
</dbReference>
<feature type="coiled-coil region" evidence="1">
    <location>
        <begin position="74"/>
        <end position="102"/>
    </location>
</feature>
<feature type="compositionally biased region" description="Polar residues" evidence="2">
    <location>
        <begin position="331"/>
        <end position="365"/>
    </location>
</feature>
<dbReference type="GO" id="GO:0048203">
    <property type="term" value="P:vesicle targeting, trans-Golgi to endosome"/>
    <property type="evidence" value="ECO:0007669"/>
    <property type="project" value="InterPro"/>
</dbReference>
<feature type="region of interest" description="Disordered" evidence="2">
    <location>
        <begin position="227"/>
        <end position="247"/>
    </location>
</feature>
<organism evidence="3 4">
    <name type="scientific">Clytia hemisphaerica</name>
    <dbReference type="NCBI Taxonomy" id="252671"/>
    <lineage>
        <taxon>Eukaryota</taxon>
        <taxon>Metazoa</taxon>
        <taxon>Cnidaria</taxon>
        <taxon>Hydrozoa</taxon>
        <taxon>Hydroidolina</taxon>
        <taxon>Leptothecata</taxon>
        <taxon>Obeliida</taxon>
        <taxon>Clytiidae</taxon>
        <taxon>Clytia</taxon>
    </lineage>
</organism>
<dbReference type="GO" id="GO:0034315">
    <property type="term" value="P:regulation of Arp2/3 complex-mediated actin nucleation"/>
    <property type="evidence" value="ECO:0007669"/>
    <property type="project" value="InterPro"/>
</dbReference>